<dbReference type="InterPro" id="IPR005119">
    <property type="entry name" value="LysR_subst-bd"/>
</dbReference>
<dbReference type="Pfam" id="PF03466">
    <property type="entry name" value="LysR_substrate"/>
    <property type="match status" value="1"/>
</dbReference>
<dbReference type="Gene3D" id="3.40.190.10">
    <property type="entry name" value="Periplasmic binding protein-like II"/>
    <property type="match status" value="2"/>
</dbReference>
<dbReference type="Pfam" id="PF00126">
    <property type="entry name" value="HTH_1"/>
    <property type="match status" value="1"/>
</dbReference>
<dbReference type="PRINTS" id="PR00039">
    <property type="entry name" value="HTHLYSR"/>
</dbReference>
<dbReference type="InterPro" id="IPR036390">
    <property type="entry name" value="WH_DNA-bd_sf"/>
</dbReference>
<dbReference type="GO" id="GO:0006351">
    <property type="term" value="P:DNA-templated transcription"/>
    <property type="evidence" value="ECO:0007669"/>
    <property type="project" value="TreeGrafter"/>
</dbReference>
<name>A0A1A7P1R2_9PAST</name>
<dbReference type="PATRIC" id="fig|505341.3.peg.304"/>
<dbReference type="Proteomes" id="UP000092649">
    <property type="component" value="Unassembled WGS sequence"/>
</dbReference>
<evidence type="ECO:0000256" key="3">
    <source>
        <dbReference type="ARBA" id="ARBA00023125"/>
    </source>
</evidence>
<dbReference type="Gene3D" id="1.10.10.10">
    <property type="entry name" value="Winged helix-like DNA-binding domain superfamily/Winged helix DNA-binding domain"/>
    <property type="match status" value="1"/>
</dbReference>
<reference evidence="6 7" key="1">
    <citation type="submission" date="2014-11" db="EMBL/GenBank/DDBJ databases">
        <title>Pan-genome of Gallibacterium spp.</title>
        <authorList>
            <person name="Kudirkiene E."/>
            <person name="Bojesen A.M."/>
        </authorList>
    </citation>
    <scope>NUCLEOTIDE SEQUENCE [LARGE SCALE GENOMIC DNA]</scope>
    <source>
        <strain evidence="6 7">F150</strain>
    </source>
</reference>
<accession>A0A1A7P1R2</accession>
<evidence type="ECO:0000256" key="4">
    <source>
        <dbReference type="ARBA" id="ARBA00023163"/>
    </source>
</evidence>
<dbReference type="PANTHER" id="PTHR30537">
    <property type="entry name" value="HTH-TYPE TRANSCRIPTIONAL REGULATOR"/>
    <property type="match status" value="1"/>
</dbReference>
<keyword evidence="2" id="KW-0805">Transcription regulation</keyword>
<dbReference type="SUPFAM" id="SSF46785">
    <property type="entry name" value="Winged helix' DNA-binding domain"/>
    <property type="match status" value="1"/>
</dbReference>
<comment type="caution">
    <text evidence="6">The sequence shown here is derived from an EMBL/GenBank/DDBJ whole genome shotgun (WGS) entry which is preliminary data.</text>
</comment>
<evidence type="ECO:0000256" key="2">
    <source>
        <dbReference type="ARBA" id="ARBA00023015"/>
    </source>
</evidence>
<gene>
    <name evidence="6" type="ORF">QS62_01520</name>
</gene>
<dbReference type="GO" id="GO:0043565">
    <property type="term" value="F:sequence-specific DNA binding"/>
    <property type="evidence" value="ECO:0007669"/>
    <property type="project" value="TreeGrafter"/>
</dbReference>
<protein>
    <submittedName>
        <fullName evidence="6">LysR family transcriptional regulator</fullName>
    </submittedName>
</protein>
<dbReference type="GO" id="GO:0003700">
    <property type="term" value="F:DNA-binding transcription factor activity"/>
    <property type="evidence" value="ECO:0007669"/>
    <property type="project" value="InterPro"/>
</dbReference>
<proteinExistence type="inferred from homology"/>
<evidence type="ECO:0000259" key="5">
    <source>
        <dbReference type="PROSITE" id="PS50931"/>
    </source>
</evidence>
<comment type="similarity">
    <text evidence="1">Belongs to the LysR transcriptional regulatory family.</text>
</comment>
<evidence type="ECO:0000313" key="7">
    <source>
        <dbReference type="Proteomes" id="UP000092649"/>
    </source>
</evidence>
<dbReference type="FunFam" id="1.10.10.10:FF:000038">
    <property type="entry name" value="Glycine cleavage system transcriptional activator"/>
    <property type="match status" value="1"/>
</dbReference>
<dbReference type="SUPFAM" id="SSF53850">
    <property type="entry name" value="Periplasmic binding protein-like II"/>
    <property type="match status" value="1"/>
</dbReference>
<evidence type="ECO:0000313" key="6">
    <source>
        <dbReference type="EMBL" id="OBW95933.1"/>
    </source>
</evidence>
<dbReference type="InterPro" id="IPR036388">
    <property type="entry name" value="WH-like_DNA-bd_sf"/>
</dbReference>
<dbReference type="PANTHER" id="PTHR30537:SF26">
    <property type="entry name" value="GLYCINE CLEAVAGE SYSTEM TRANSCRIPTIONAL ACTIVATOR"/>
    <property type="match status" value="1"/>
</dbReference>
<dbReference type="InterPro" id="IPR058163">
    <property type="entry name" value="LysR-type_TF_proteobact-type"/>
</dbReference>
<dbReference type="RefSeq" id="WP_066104856.1">
    <property type="nucleotide sequence ID" value="NZ_JTJL01000005.1"/>
</dbReference>
<feature type="domain" description="HTH lysR-type" evidence="5">
    <location>
        <begin position="8"/>
        <end position="65"/>
    </location>
</feature>
<dbReference type="InterPro" id="IPR000847">
    <property type="entry name" value="LysR_HTH_N"/>
</dbReference>
<dbReference type="PROSITE" id="PS50931">
    <property type="entry name" value="HTH_LYSR"/>
    <property type="match status" value="1"/>
</dbReference>
<organism evidence="6 7">
    <name type="scientific">Gallibacterium salpingitidis</name>
    <dbReference type="NCBI Taxonomy" id="505341"/>
    <lineage>
        <taxon>Bacteria</taxon>
        <taxon>Pseudomonadati</taxon>
        <taxon>Pseudomonadota</taxon>
        <taxon>Gammaproteobacteria</taxon>
        <taxon>Pasteurellales</taxon>
        <taxon>Pasteurellaceae</taxon>
        <taxon>Gallibacterium</taxon>
    </lineage>
</organism>
<dbReference type="EMBL" id="JTJL01000005">
    <property type="protein sequence ID" value="OBW95933.1"/>
    <property type="molecule type" value="Genomic_DNA"/>
</dbReference>
<keyword evidence="4" id="KW-0804">Transcription</keyword>
<dbReference type="AlphaFoldDB" id="A0A1A7P1R2"/>
<keyword evidence="3" id="KW-0238">DNA-binding</keyword>
<dbReference type="OrthoDB" id="5526340at2"/>
<evidence type="ECO:0000256" key="1">
    <source>
        <dbReference type="ARBA" id="ARBA00009437"/>
    </source>
</evidence>
<sequence length="305" mass="35037">MLSFRKYPSTTAMQCFETAARHLSFTKAAQELHMTQSAVSKQVAQLEELLRLQLFQRSSQSLYLTPVGKKYYLEVEKILKQIELSTIDVMAHGAETETIKIIAHPTFCARWLIPALKGFSKAHPNIHLDVKELTQSFFSEDHVLDIAFLHGDGVWSGMEAIQLFEEEMIVVCRPDYLEKPLTSLCEINSYVLLQSNSRPSDWYYYFERQGVNSNCSFIGPRFETFYACITAAELGCGIALVPKIMVKNELLTGKLIKAWDYEMKNMGNYYLAYPCHKGSMPKVKVMIEWVKNYIEKTNKEKMECS</sequence>
<keyword evidence="7" id="KW-1185">Reference proteome</keyword>